<feature type="compositionally biased region" description="Basic residues" evidence="3">
    <location>
        <begin position="816"/>
        <end position="833"/>
    </location>
</feature>
<dbReference type="Pfam" id="PF00856">
    <property type="entry name" value="SET"/>
    <property type="match status" value="1"/>
</dbReference>
<dbReference type="SMART" id="SM00317">
    <property type="entry name" value="SET"/>
    <property type="match status" value="1"/>
</dbReference>
<dbReference type="Gene3D" id="2.60.120.650">
    <property type="entry name" value="Cupin"/>
    <property type="match status" value="1"/>
</dbReference>
<evidence type="ECO:0000313" key="6">
    <source>
        <dbReference type="EMBL" id="KAK4189167.1"/>
    </source>
</evidence>
<evidence type="ECO:0000256" key="2">
    <source>
        <dbReference type="ARBA" id="ARBA00023004"/>
    </source>
</evidence>
<dbReference type="PROSITE" id="PS51184">
    <property type="entry name" value="JMJC"/>
    <property type="match status" value="1"/>
</dbReference>
<dbReference type="GO" id="GO:0034647">
    <property type="term" value="F:histone H3K4me/H3K4me2/H3K4me3 demethylase activity"/>
    <property type="evidence" value="ECO:0007669"/>
    <property type="project" value="TreeGrafter"/>
</dbReference>
<keyword evidence="1" id="KW-0479">Metal-binding</keyword>
<dbReference type="PANTHER" id="PTHR10694">
    <property type="entry name" value="LYSINE-SPECIFIC DEMETHYLASE"/>
    <property type="match status" value="1"/>
</dbReference>
<keyword evidence="7" id="KW-1185">Reference proteome</keyword>
<comment type="caution">
    <text evidence="6">The sequence shown here is derived from an EMBL/GenBank/DDBJ whole genome shotgun (WGS) entry which is preliminary data.</text>
</comment>
<feature type="compositionally biased region" description="Low complexity" evidence="3">
    <location>
        <begin position="666"/>
        <end position="677"/>
    </location>
</feature>
<dbReference type="Pfam" id="PF02373">
    <property type="entry name" value="JmjC"/>
    <property type="match status" value="1"/>
</dbReference>
<evidence type="ECO:0000256" key="1">
    <source>
        <dbReference type="ARBA" id="ARBA00022723"/>
    </source>
</evidence>
<dbReference type="GO" id="GO:0006355">
    <property type="term" value="P:regulation of DNA-templated transcription"/>
    <property type="evidence" value="ECO:0007669"/>
    <property type="project" value="TreeGrafter"/>
</dbReference>
<dbReference type="GO" id="GO:0000785">
    <property type="term" value="C:chromatin"/>
    <property type="evidence" value="ECO:0007669"/>
    <property type="project" value="TreeGrafter"/>
</dbReference>
<evidence type="ECO:0000313" key="7">
    <source>
        <dbReference type="Proteomes" id="UP001302126"/>
    </source>
</evidence>
<gene>
    <name evidence="6" type="ORF">QBC35DRAFT_514199</name>
</gene>
<evidence type="ECO:0000259" key="4">
    <source>
        <dbReference type="PROSITE" id="PS50280"/>
    </source>
</evidence>
<dbReference type="PANTHER" id="PTHR10694:SF33">
    <property type="entry name" value="LYSINE-SPECIFIC DEMETHYLASE 5"/>
    <property type="match status" value="1"/>
</dbReference>
<dbReference type="SMART" id="SM00558">
    <property type="entry name" value="JmjC"/>
    <property type="match status" value="1"/>
</dbReference>
<feature type="compositionally biased region" description="Polar residues" evidence="3">
    <location>
        <begin position="636"/>
        <end position="657"/>
    </location>
</feature>
<feature type="compositionally biased region" description="Polar residues" evidence="3">
    <location>
        <begin position="228"/>
        <end position="241"/>
    </location>
</feature>
<dbReference type="Gene3D" id="2.170.270.10">
    <property type="entry name" value="SET domain"/>
    <property type="match status" value="1"/>
</dbReference>
<feature type="domain" description="JmjC" evidence="5">
    <location>
        <begin position="385"/>
        <end position="551"/>
    </location>
</feature>
<reference evidence="6" key="1">
    <citation type="journal article" date="2023" name="Mol. Phylogenet. Evol.">
        <title>Genome-scale phylogeny and comparative genomics of the fungal order Sordariales.</title>
        <authorList>
            <person name="Hensen N."/>
            <person name="Bonometti L."/>
            <person name="Westerberg I."/>
            <person name="Brannstrom I.O."/>
            <person name="Guillou S."/>
            <person name="Cros-Aarteil S."/>
            <person name="Calhoun S."/>
            <person name="Haridas S."/>
            <person name="Kuo A."/>
            <person name="Mondo S."/>
            <person name="Pangilinan J."/>
            <person name="Riley R."/>
            <person name="LaButti K."/>
            <person name="Andreopoulos B."/>
            <person name="Lipzen A."/>
            <person name="Chen C."/>
            <person name="Yan M."/>
            <person name="Daum C."/>
            <person name="Ng V."/>
            <person name="Clum A."/>
            <person name="Steindorff A."/>
            <person name="Ohm R.A."/>
            <person name="Martin F."/>
            <person name="Silar P."/>
            <person name="Natvig D.O."/>
            <person name="Lalanne C."/>
            <person name="Gautier V."/>
            <person name="Ament-Velasquez S.L."/>
            <person name="Kruys A."/>
            <person name="Hutchinson M.I."/>
            <person name="Powell A.J."/>
            <person name="Barry K."/>
            <person name="Miller A.N."/>
            <person name="Grigoriev I.V."/>
            <person name="Debuchy R."/>
            <person name="Gladieux P."/>
            <person name="Hiltunen Thoren M."/>
            <person name="Johannesson H."/>
        </authorList>
    </citation>
    <scope>NUCLEOTIDE SEQUENCE</scope>
    <source>
        <strain evidence="6">PSN309</strain>
    </source>
</reference>
<feature type="region of interest" description="Disordered" evidence="3">
    <location>
        <begin position="757"/>
        <end position="855"/>
    </location>
</feature>
<feature type="compositionally biased region" description="Polar residues" evidence="3">
    <location>
        <begin position="112"/>
        <end position="125"/>
    </location>
</feature>
<feature type="compositionally biased region" description="Low complexity" evidence="3">
    <location>
        <begin position="581"/>
        <end position="590"/>
    </location>
</feature>
<feature type="region of interest" description="Disordered" evidence="3">
    <location>
        <begin position="579"/>
        <end position="736"/>
    </location>
</feature>
<name>A0AAN6WZ75_9PEZI</name>
<organism evidence="6 7">
    <name type="scientific">Podospora australis</name>
    <dbReference type="NCBI Taxonomy" id="1536484"/>
    <lineage>
        <taxon>Eukaryota</taxon>
        <taxon>Fungi</taxon>
        <taxon>Dikarya</taxon>
        <taxon>Ascomycota</taxon>
        <taxon>Pezizomycotina</taxon>
        <taxon>Sordariomycetes</taxon>
        <taxon>Sordariomycetidae</taxon>
        <taxon>Sordariales</taxon>
        <taxon>Podosporaceae</taxon>
        <taxon>Podospora</taxon>
    </lineage>
</organism>
<sequence>MAAVQTKVDSLGDEVRHISEALRAYMQEGITGSDRRKLRTPIPKAGRDCLQHLLSRIDQVAAGLAEIGKLASHTSPPPPPARGPDTPLSYHSPRSQAALPVASSPGAWSRGNVRSQNKAANNTGHSPFPETSRIQQQEKSLSCSLGGPARMGSPANHKNRFTSHTMFRSTTGGFLPPPVRTRDPPALAAETATSVPDPPSATRQRLQVQQCRPQTPPTPPDQHPESRAPQSAENATQQTCKSPARAEITLSDGSVYVPPVAQEQAAPLFDCRYADINVLREELFEMYSSHPDVQNRGYFKLQVRELPPLRVRTVESPGKDHATSFTYKADHLGLVKVDTGKKMRFKAPTLPFPTSEQTVWSLEQQRELWNASAADPPKGTRGYIIGNPLFQDVELSPGEKLKRRGRAVLEGINTQYVYFNLTGKTITTMHREDAHVRSENLLRSGEHKFWCFVKPAFSKKLEERMATEYPEMRRCSQAVRHLSRHIPPAKLDEWGIEYTLDYCVPGQAVVTEPGTYHQVLNLGPNYALAVNVEYMSSPDDPPDYRFCDKQCPDKHAMSADDFRLSDTRHNLAGQERERAMMMRSSASQAAPDQGRTEAIRSSMAQSAPKKRGRPPKTRPAPERPVSSQPGLAAPPVTQSATPAPEQRTPSARSQPNGESARPFHVQPQPQRNPFQRPEGPGQDAVPIPRMSSATSGSHLPYHHPSRQPLQSPLRPPIGFELPIPPAPPSFPTRAAAAAGAASEVPVLMSPFPPVHHLSRLQHPHMPPAELPRSHVGPDPSPDAVRGTQRVSDVAHYTEHHIPGPPPDAPDEETMRRRSPIRKTARLVRPKRRAPREAPSPGPPKKRRVLECPPPPAPAPLSPLHCDVSALLRSCHAAQAATRFEIPPPEQVSGKPAFERLTRLVQEWRRTSHGPDPMPWGMQLLAYWEASAESDSELPSFLARFCKWKIAERLTQLQQGELERGGREDAQKPVAASADDSFRSHKDQLLQELGWENTPYNQTKLDEYVREGKCWGTLCGSFDGLLCFVPSGASYWELAVFQDRVHLFHSQLESEFVRKMCDVGRMFQNAVWDNLELPEFVFESVDTAKLDTTQILPTLQQYKTIKENVYHMHNAYFWPRPSFWPHIWYWPVDPTAVPPNKRHCDTCKKKSACRCHERDIPDVPRVVVHGDRDLGVRTVGVYTEGAILGELVGELVPAGILPNEWTLEVRRPDSPLLGAVVAEIHTKEMGNWVRFVKHSPNPNCEFAVKKLSGRYRVLLVASRYILPGEEITAKYGRGYRKENPYSVMEGI</sequence>
<accession>A0AAN6WZ75</accession>
<dbReference type="EMBL" id="MU864378">
    <property type="protein sequence ID" value="KAK4189167.1"/>
    <property type="molecule type" value="Genomic_DNA"/>
</dbReference>
<reference evidence="6" key="2">
    <citation type="submission" date="2023-05" db="EMBL/GenBank/DDBJ databases">
        <authorList>
            <consortium name="Lawrence Berkeley National Laboratory"/>
            <person name="Steindorff A."/>
            <person name="Hensen N."/>
            <person name="Bonometti L."/>
            <person name="Westerberg I."/>
            <person name="Brannstrom I.O."/>
            <person name="Guillou S."/>
            <person name="Cros-Aarteil S."/>
            <person name="Calhoun S."/>
            <person name="Haridas S."/>
            <person name="Kuo A."/>
            <person name="Mondo S."/>
            <person name="Pangilinan J."/>
            <person name="Riley R."/>
            <person name="Labutti K."/>
            <person name="Andreopoulos B."/>
            <person name="Lipzen A."/>
            <person name="Chen C."/>
            <person name="Yanf M."/>
            <person name="Daum C."/>
            <person name="Ng V."/>
            <person name="Clum A."/>
            <person name="Ohm R."/>
            <person name="Martin F."/>
            <person name="Silar P."/>
            <person name="Natvig D."/>
            <person name="Lalanne C."/>
            <person name="Gautier V."/>
            <person name="Ament-Velasquez S.L."/>
            <person name="Kruys A."/>
            <person name="Hutchinson M.I."/>
            <person name="Powell A.J."/>
            <person name="Barry K."/>
            <person name="Miller A.N."/>
            <person name="Grigoriev I.V."/>
            <person name="Debuchy R."/>
            <person name="Gladieux P."/>
            <person name="Thoren M.H."/>
            <person name="Johannesson H."/>
        </authorList>
    </citation>
    <scope>NUCLEOTIDE SEQUENCE</scope>
    <source>
        <strain evidence="6">PSN309</strain>
    </source>
</reference>
<dbReference type="PROSITE" id="PS50280">
    <property type="entry name" value="SET"/>
    <property type="match status" value="1"/>
</dbReference>
<dbReference type="InterPro" id="IPR046341">
    <property type="entry name" value="SET_dom_sf"/>
</dbReference>
<dbReference type="InterPro" id="IPR001214">
    <property type="entry name" value="SET_dom"/>
</dbReference>
<dbReference type="InterPro" id="IPR003347">
    <property type="entry name" value="JmjC_dom"/>
</dbReference>
<dbReference type="SUPFAM" id="SSF51197">
    <property type="entry name" value="Clavaminate synthase-like"/>
    <property type="match status" value="1"/>
</dbReference>
<evidence type="ECO:0000259" key="5">
    <source>
        <dbReference type="PROSITE" id="PS51184"/>
    </source>
</evidence>
<protein>
    <submittedName>
        <fullName evidence="6">Uncharacterized protein</fullName>
    </submittedName>
</protein>
<dbReference type="Proteomes" id="UP001302126">
    <property type="component" value="Unassembled WGS sequence"/>
</dbReference>
<feature type="region of interest" description="Disordered" evidence="3">
    <location>
        <begin position="168"/>
        <end position="242"/>
    </location>
</feature>
<proteinExistence type="predicted"/>
<dbReference type="GO" id="GO:0046872">
    <property type="term" value="F:metal ion binding"/>
    <property type="evidence" value="ECO:0007669"/>
    <property type="project" value="UniProtKB-KW"/>
</dbReference>
<evidence type="ECO:0000256" key="3">
    <source>
        <dbReference type="SAM" id="MobiDB-lite"/>
    </source>
</evidence>
<feature type="compositionally biased region" description="Polar residues" evidence="3">
    <location>
        <begin position="132"/>
        <end position="143"/>
    </location>
</feature>
<feature type="domain" description="SET" evidence="4">
    <location>
        <begin position="1152"/>
        <end position="1275"/>
    </location>
</feature>
<dbReference type="GO" id="GO:0005634">
    <property type="term" value="C:nucleus"/>
    <property type="evidence" value="ECO:0007669"/>
    <property type="project" value="TreeGrafter"/>
</dbReference>
<feature type="region of interest" description="Disordered" evidence="3">
    <location>
        <begin position="70"/>
        <end position="144"/>
    </location>
</feature>
<keyword evidence="2" id="KW-0408">Iron</keyword>
<dbReference type="SUPFAM" id="SSF82199">
    <property type="entry name" value="SET domain"/>
    <property type="match status" value="1"/>
</dbReference>